<evidence type="ECO:0000313" key="1">
    <source>
        <dbReference type="EMBL" id="SCV68544.1"/>
    </source>
</evidence>
<reference evidence="2" key="1">
    <citation type="submission" date="2016-09" db="EMBL/GenBank/DDBJ databases">
        <authorList>
            <person name="Jeantristanb JTB J.-T."/>
            <person name="Ricardo R."/>
        </authorList>
    </citation>
    <scope>NUCLEOTIDE SEQUENCE [LARGE SCALE GENOMIC DNA]</scope>
</reference>
<dbReference type="AlphaFoldDB" id="A0A238F9K5"/>
<gene>
    <name evidence="1" type="ORF">BQ2448_665</name>
</gene>
<dbReference type="Proteomes" id="UP000198372">
    <property type="component" value="Unassembled WGS sequence"/>
</dbReference>
<dbReference type="EMBL" id="FMSP01000003">
    <property type="protein sequence ID" value="SCV68544.1"/>
    <property type="molecule type" value="Genomic_DNA"/>
</dbReference>
<sequence length="282" mass="31599">MLATFIASRITGTYTFLFVPLLLPSSYVEALLPPHLHLLPTEDPNAPSTSTTRPSTPKGYAWVVVVAGEQKGTGMSVPGGRSTFYVSSNELEAKFEIPYLTTTSVDSRSSISPPLTYKQTLLFSSWSMTLSSDKITGLTSQHAKFQVDDGRDGIREYNVKDWMRLERIEGEETEGEVEAHGNGQWEEGIMREEMTGWWVGDRTGPIATRFTMDPNHPPTQLERINVRLNLAQFSHESIDQVRAHFAADVVHKVDDQGWYEVQASGWECDERTTMKAARLAEL</sequence>
<name>A0A238F9K5_9BASI</name>
<protein>
    <submittedName>
        <fullName evidence="1">BQ2448_665 protein</fullName>
    </submittedName>
</protein>
<dbReference type="OrthoDB" id="3358860at2759"/>
<evidence type="ECO:0000313" key="2">
    <source>
        <dbReference type="Proteomes" id="UP000198372"/>
    </source>
</evidence>
<keyword evidence="2" id="KW-1185">Reference proteome</keyword>
<proteinExistence type="predicted"/>
<organism evidence="1 2">
    <name type="scientific">Microbotryum intermedium</name>
    <dbReference type="NCBI Taxonomy" id="269621"/>
    <lineage>
        <taxon>Eukaryota</taxon>
        <taxon>Fungi</taxon>
        <taxon>Dikarya</taxon>
        <taxon>Basidiomycota</taxon>
        <taxon>Pucciniomycotina</taxon>
        <taxon>Microbotryomycetes</taxon>
        <taxon>Microbotryales</taxon>
        <taxon>Microbotryaceae</taxon>
        <taxon>Microbotryum</taxon>
    </lineage>
</organism>
<accession>A0A238F9K5</accession>